<dbReference type="Gene3D" id="1.10.132.30">
    <property type="match status" value="1"/>
</dbReference>
<dbReference type="InterPro" id="IPR038120">
    <property type="entry name" value="Rpb1_funnel_sf"/>
</dbReference>
<keyword evidence="5" id="KW-0862">Zinc</keyword>
<gene>
    <name evidence="10" type="primary">NRPD1</name>
</gene>
<dbReference type="Pfam" id="PF04983">
    <property type="entry name" value="RNA_pol_Rpb1_3"/>
    <property type="match status" value="1"/>
</dbReference>
<dbReference type="Pfam" id="PF00623">
    <property type="entry name" value="RNA_pol_Rpb1_2"/>
    <property type="match status" value="1"/>
</dbReference>
<dbReference type="Pfam" id="PF04998">
    <property type="entry name" value="RNA_pol_Rpb1_5"/>
    <property type="match status" value="1"/>
</dbReference>
<dbReference type="PANTHER" id="PTHR19376:SF36">
    <property type="entry name" value="DNA-DIRECTED RNA POLYMERASE IV SUBUNIT 1"/>
    <property type="match status" value="1"/>
</dbReference>
<proteinExistence type="evidence at transcript level"/>
<dbReference type="GO" id="GO:0006351">
    <property type="term" value="P:DNA-templated transcription"/>
    <property type="evidence" value="ECO:0007669"/>
    <property type="project" value="InterPro"/>
</dbReference>
<dbReference type="InterPro" id="IPR045867">
    <property type="entry name" value="DNA-dir_RpoC_beta_prime"/>
</dbReference>
<evidence type="ECO:0000259" key="9">
    <source>
        <dbReference type="SMART" id="SM00663"/>
    </source>
</evidence>
<evidence type="ECO:0000256" key="6">
    <source>
        <dbReference type="ARBA" id="ARBA00023163"/>
    </source>
</evidence>
<evidence type="ECO:0000256" key="4">
    <source>
        <dbReference type="ARBA" id="ARBA00022695"/>
    </source>
</evidence>
<keyword evidence="4" id="KW-0548">Nucleotidyltransferase</keyword>
<dbReference type="InterPro" id="IPR006592">
    <property type="entry name" value="RNA_pol_N"/>
</dbReference>
<dbReference type="PANTHER" id="PTHR19376">
    <property type="entry name" value="DNA-DIRECTED RNA POLYMERASE"/>
    <property type="match status" value="1"/>
</dbReference>
<dbReference type="EC" id="2.7.7.6" evidence="1"/>
<dbReference type="Gene3D" id="3.10.450.40">
    <property type="match status" value="1"/>
</dbReference>
<comment type="catalytic activity">
    <reaction evidence="7">
        <text>RNA(n) + a ribonucleoside 5'-triphosphate = RNA(n+1) + diphosphate</text>
        <dbReference type="Rhea" id="RHEA:21248"/>
        <dbReference type="Rhea" id="RHEA-COMP:14527"/>
        <dbReference type="Rhea" id="RHEA-COMP:17342"/>
        <dbReference type="ChEBI" id="CHEBI:33019"/>
        <dbReference type="ChEBI" id="CHEBI:61557"/>
        <dbReference type="ChEBI" id="CHEBI:140395"/>
        <dbReference type="EC" id="2.7.7.6"/>
    </reaction>
</comment>
<feature type="compositionally biased region" description="Low complexity" evidence="8">
    <location>
        <begin position="203"/>
        <end position="221"/>
    </location>
</feature>
<dbReference type="InterPro" id="IPR042102">
    <property type="entry name" value="RNA_pol_Rpb1_3_sf"/>
</dbReference>
<dbReference type="EMBL" id="KJ473681">
    <property type="protein sequence ID" value="AJA90773.1"/>
    <property type="molecule type" value="mRNA"/>
</dbReference>
<dbReference type="Gene3D" id="1.10.274.100">
    <property type="entry name" value="RNA polymerase Rpb1, domain 3"/>
    <property type="match status" value="1"/>
</dbReference>
<dbReference type="GO" id="GO:0003899">
    <property type="term" value="F:DNA-directed RNA polymerase activity"/>
    <property type="evidence" value="ECO:0007669"/>
    <property type="project" value="UniProtKB-EC"/>
</dbReference>
<protein>
    <recommendedName>
        <fullName evidence="1">DNA-directed RNA polymerase</fullName>
        <ecNumber evidence="1">2.7.7.6</ecNumber>
    </recommendedName>
</protein>
<name>A0A0C4W285_GINBI</name>
<dbReference type="Gene3D" id="2.40.40.20">
    <property type="match status" value="1"/>
</dbReference>
<evidence type="ECO:0000256" key="3">
    <source>
        <dbReference type="ARBA" id="ARBA00022679"/>
    </source>
</evidence>
<evidence type="ECO:0000256" key="2">
    <source>
        <dbReference type="ARBA" id="ARBA00022478"/>
    </source>
</evidence>
<evidence type="ECO:0000256" key="1">
    <source>
        <dbReference type="ARBA" id="ARBA00012418"/>
    </source>
</evidence>
<reference evidence="10" key="1">
    <citation type="journal article" date="2015" name="Mol. Biol. Evol.">
        <title>Ancient Origin and Recent Innovations of RNA Polymerase IV and V.</title>
        <authorList>
            <person name="Huang Y."/>
            <person name="Kendall T."/>
            <person name="Forsythe E.S."/>
            <person name="Dorantes-Acosta A."/>
            <person name="Li S."/>
            <person name="Caballero-Perez J."/>
            <person name="Chen X."/>
            <person name="Arteaga-Vazquez M."/>
            <person name="Beilstein M.A."/>
            <person name="Mosher R.A."/>
        </authorList>
    </citation>
    <scope>NUCLEOTIDE SEQUENCE</scope>
</reference>
<dbReference type="SUPFAM" id="SSF64484">
    <property type="entry name" value="beta and beta-prime subunits of DNA dependent RNA-polymerase"/>
    <property type="match status" value="1"/>
</dbReference>
<keyword evidence="2 10" id="KW-0240">DNA-directed RNA polymerase</keyword>
<keyword evidence="6" id="KW-0804">Transcription</keyword>
<accession>A0A0C4W285</accession>
<dbReference type="Pfam" id="PF11523">
    <property type="entry name" value="DUF3223"/>
    <property type="match status" value="1"/>
</dbReference>
<sequence>MELQDLRDDVVPLANLTGIQFGLLTKDDITTISVIPSLSKPKDVVDSRLGIPNQSRDKKCSTCGASDIKCCDGHFGYIYLPRFIYNPHLIADTVEILNNVCPSCLSLRKIKRKPKVSKYLSLLNEKEASEKGRKRALSSEKVGSHEAELQADNTMVDPECVSQDAKMNGASGETAYMVSSDEEYMGVSEFSKLQDNCQHNEQKTTNPKRTPNTKTYQKGKTTGKSIRILPPRKSKMPVHYAEKALMKSASGKLGLTPEITKKIADQGSKFSSTDGKRRNLRARKCNDSVQNAGKPLHSSNSLREHLVGNTEAQPDDWEGCRYCSTEVENKHKLYPSVKFRVASKQIRGKAFPSILMQIELNRGKKVQDIDWSNCLGHDYWGFIAGGQHDFHGAVQTTRPLLPFEARELIKKIQEKGIISCPEALFLECVAVTPNFHRITERYHKSSNGPGLTYDDRTRALQNLLNNIDGVKGMPPDWITLNDAENLACSVGGLVLDYFQASKLANAKSSSAQSTDVCKTKGTTGLKWVKDTLLGKRSNLSVRMTTIGDPNIAVDQICIPVNVAENLTICEMVNFINWGELKDYVDQMLTKSWLLIRRNGNLLPISHSNQLEIGDIVLRKLKDGDLILVNRPPSSHQHSLIAMRVKLRQFGSIVAINPLVCTPFGADFDGDCLHGFIPQLVKCVAEAGELMTLPCQMINTQGGQSLIALTHDSLLSGHIITSNHIFFDKFQIQQLQMFCSSPVPKPAILKAPMLGSPLWTSYQLFSMVLPTDLNYTNSAKGLIVLNGELLCCSGRSYWLQNSSDSLVYAITQDCPSRALDYLYCAQAVLSEWISMNGFSVSLSDVHLASNSYCQAKMMDEVRFGLLEAKQSSYSVHAMYDSPARKMLLPGQYDCLSEYLRNVRMVAGKGVKLRREATQEFKNIYSDIIKVVREHVEKDNALLAMINAGSKGSLQKLVQLGACLGLQMYKEEEWFPFEVPQKLCCSQWIPNSLPLNKRENLSKYLGAVGSIEKWYSRGLVENSFCDGLNPLEYFIHGVSSRGNSFDQAADVPGQLFRKLMFFLRDVYVAYDGTVRSTYGQQIMQFSYGAFEQNNQTKIKENTKQVERWLRKAGEPVGALAASSIGKLAYSILEKQCETVKDQTLHILKEVLCVRPTGRNGNVNKSVTLRLSKKLRKIHSGLEYGAIELQEHLQKVILSDLTTSVRIMYEKLGESVSEAMKIPISAFSPWVTHILLSKKRLKKKKLTVQSVIGSLYEEYNSSSKKCPSLNLPVLFIFERDQHHFQVSVEEESDGLCLIVLTEISSTTLLQDDVLYSEAMTNSLDLTRDFLIPRLLDVVIKGHAKIESVKIRWEENSQGHGVEKNSEEGELVLVLSTSSGTQPRELWNIVLNACEPLADLIDWQRSGPESIYEVWHTMGIEAARNFCLQRLKHTSSVMGKPVHEDHLLLIVDCLSVTGFFHGLTPTGLRKQQNQTSVSAPFMQGCFTKPKKRFLEAAKKGTLDNLAGTLDALAWGKVAPIGTGVPFDILLNEKKQEPMKCADVCELLKEIRDTRLLAFESDPIESFQHMDSTENFEVVDRMSNAFVHLDISKFEMEEDGFPPGFEPDGTRKNLFSSKRSREGKDSCQLENFVNKIGEADLPPGFEPCKHANVHVALQDDAIRRQQCSKIDCRINSEVKDNKASKDECSKHKLLRILSRSKFPESIDRWEYLSLMVHSLREMLHKRYRMGEILPDSDKSIVIEALRYHPRSKAKIGIGIQGIKIGSNPSYPQSRCFILVRKDGSVEDFSFHKCLKGLVTHFSPSLAIE</sequence>
<evidence type="ECO:0000256" key="7">
    <source>
        <dbReference type="ARBA" id="ARBA00048552"/>
    </source>
</evidence>
<dbReference type="InterPro" id="IPR007066">
    <property type="entry name" value="RNA_pol_Rpb1_3"/>
</dbReference>
<dbReference type="GO" id="GO:0003677">
    <property type="term" value="F:DNA binding"/>
    <property type="evidence" value="ECO:0007669"/>
    <property type="project" value="InterPro"/>
</dbReference>
<dbReference type="GO" id="GO:0000428">
    <property type="term" value="C:DNA-directed RNA polymerase complex"/>
    <property type="evidence" value="ECO:0007669"/>
    <property type="project" value="UniProtKB-KW"/>
</dbReference>
<evidence type="ECO:0000256" key="8">
    <source>
        <dbReference type="SAM" id="MobiDB-lite"/>
    </source>
</evidence>
<dbReference type="InterPro" id="IPR044893">
    <property type="entry name" value="RNA_pol_Rpb1_clamp_domain"/>
</dbReference>
<keyword evidence="3" id="KW-0808">Transferase</keyword>
<feature type="domain" description="RNA polymerase N-terminal" evidence="9">
    <location>
        <begin position="422"/>
        <end position="720"/>
    </location>
</feature>
<dbReference type="SMART" id="SM00663">
    <property type="entry name" value="RPOLA_N"/>
    <property type="match status" value="1"/>
</dbReference>
<dbReference type="Gene3D" id="4.10.860.120">
    <property type="entry name" value="RNA polymerase II, clamp domain"/>
    <property type="match status" value="1"/>
</dbReference>
<dbReference type="Pfam" id="PF05000">
    <property type="entry name" value="RNA_pol_Rpb1_4"/>
    <property type="match status" value="1"/>
</dbReference>
<dbReference type="Gene3D" id="3.30.1490.180">
    <property type="entry name" value="RNA polymerase ii"/>
    <property type="match status" value="1"/>
</dbReference>
<dbReference type="InterPro" id="IPR007081">
    <property type="entry name" value="RNA_pol_Rpb1_5"/>
</dbReference>
<evidence type="ECO:0000256" key="5">
    <source>
        <dbReference type="ARBA" id="ARBA00022833"/>
    </source>
</evidence>
<evidence type="ECO:0000313" key="10">
    <source>
        <dbReference type="EMBL" id="AJA90773.1"/>
    </source>
</evidence>
<dbReference type="InterPro" id="IPR000722">
    <property type="entry name" value="RNA_pol_asu"/>
</dbReference>
<dbReference type="InterPro" id="IPR007083">
    <property type="entry name" value="RNA_pol_Rpb1_4"/>
</dbReference>
<organism evidence="10">
    <name type="scientific">Ginkgo biloba</name>
    <name type="common">Ginkgo</name>
    <name type="synonym">Maidenhair tree</name>
    <dbReference type="NCBI Taxonomy" id="3311"/>
    <lineage>
        <taxon>Eukaryota</taxon>
        <taxon>Viridiplantae</taxon>
        <taxon>Streptophyta</taxon>
        <taxon>Embryophyta</taxon>
        <taxon>Tracheophyta</taxon>
        <taxon>Spermatophyta</taxon>
        <taxon>Ginkgoidae</taxon>
        <taxon>Ginkgoales</taxon>
        <taxon>Ginkgoaceae</taxon>
        <taxon>Ginkgo</taxon>
    </lineage>
</organism>
<feature type="region of interest" description="Disordered" evidence="8">
    <location>
        <begin position="198"/>
        <end position="221"/>
    </location>
</feature>